<dbReference type="InterPro" id="IPR051531">
    <property type="entry name" value="N-acetyltransferase"/>
</dbReference>
<dbReference type="PROSITE" id="PS51186">
    <property type="entry name" value="GNAT"/>
    <property type="match status" value="1"/>
</dbReference>
<dbReference type="Pfam" id="PF13302">
    <property type="entry name" value="Acetyltransf_3"/>
    <property type="match status" value="1"/>
</dbReference>
<dbReference type="STRING" id="1763537.ULVI_02535"/>
<dbReference type="AlphaFoldDB" id="A0A167IH83"/>
<dbReference type="SUPFAM" id="SSF55729">
    <property type="entry name" value="Acyl-CoA N-acyltransferases (Nat)"/>
    <property type="match status" value="1"/>
</dbReference>
<feature type="domain" description="N-acetyltransferase" evidence="1">
    <location>
        <begin position="8"/>
        <end position="165"/>
    </location>
</feature>
<dbReference type="OrthoDB" id="9788916at2"/>
<dbReference type="InterPro" id="IPR016181">
    <property type="entry name" value="Acyl_CoA_acyltransferase"/>
</dbReference>
<dbReference type="PANTHER" id="PTHR43792">
    <property type="entry name" value="GNAT FAMILY, PUTATIVE (AFU_ORTHOLOGUE AFUA_3G00765)-RELATED-RELATED"/>
    <property type="match status" value="1"/>
</dbReference>
<dbReference type="InterPro" id="IPR000182">
    <property type="entry name" value="GNAT_dom"/>
</dbReference>
<organism evidence="2 3">
    <name type="scientific">Cochleicola gelatinilyticus</name>
    <dbReference type="NCBI Taxonomy" id="1763537"/>
    <lineage>
        <taxon>Bacteria</taxon>
        <taxon>Pseudomonadati</taxon>
        <taxon>Bacteroidota</taxon>
        <taxon>Flavobacteriia</taxon>
        <taxon>Flavobacteriales</taxon>
        <taxon>Flavobacteriaceae</taxon>
        <taxon>Cochleicola</taxon>
    </lineage>
</organism>
<proteinExistence type="predicted"/>
<reference evidence="2 3" key="1">
    <citation type="submission" date="2016-02" db="EMBL/GenBank/DDBJ databases">
        <title>Ulvibacter sp. LPB0005, isolated from Thais luteostoma.</title>
        <authorList>
            <person name="Shin S.-K."/>
            <person name="Yi H."/>
        </authorList>
    </citation>
    <scope>NUCLEOTIDE SEQUENCE [LARGE SCALE GENOMIC DNA]</scope>
    <source>
        <strain evidence="2 3">LPB0005</strain>
    </source>
</reference>
<accession>A0A167IH83</accession>
<dbReference type="GO" id="GO:0016747">
    <property type="term" value="F:acyltransferase activity, transferring groups other than amino-acyl groups"/>
    <property type="evidence" value="ECO:0007669"/>
    <property type="project" value="InterPro"/>
</dbReference>
<evidence type="ECO:0000313" key="2">
    <source>
        <dbReference type="EMBL" id="OAB79649.1"/>
    </source>
</evidence>
<dbReference type="Gene3D" id="3.40.630.30">
    <property type="match status" value="1"/>
</dbReference>
<sequence length="169" mass="19625">MEFSTERLQIRKLKPEDRDAFFDLMGNPKVMNPIPLPAMTEAESDAKMQEVFEFDNSKKGKQIRVVTLKEEDELLGLCMLLTNNEGDTELGYRFRECYWGKGYAKEVTEGMIAYCFNTIGVEKVTADADIRNVASLKILNRYLKEIKDIYKDGKIADKRFALFKKEWNK</sequence>
<gene>
    <name evidence="2" type="ORF">ULVI_02535</name>
</gene>
<evidence type="ECO:0000313" key="3">
    <source>
        <dbReference type="Proteomes" id="UP000077013"/>
    </source>
</evidence>
<evidence type="ECO:0000259" key="1">
    <source>
        <dbReference type="PROSITE" id="PS51186"/>
    </source>
</evidence>
<comment type="caution">
    <text evidence="2">The sequence shown here is derived from an EMBL/GenBank/DDBJ whole genome shotgun (WGS) entry which is preliminary data.</text>
</comment>
<dbReference type="PANTHER" id="PTHR43792:SF16">
    <property type="entry name" value="N-ACETYLTRANSFERASE DOMAIN-CONTAINING PROTEIN"/>
    <property type="match status" value="1"/>
</dbReference>
<name>A0A167IH83_9FLAO</name>
<keyword evidence="3" id="KW-1185">Reference proteome</keyword>
<dbReference type="EMBL" id="LRXL01000026">
    <property type="protein sequence ID" value="OAB79649.1"/>
    <property type="molecule type" value="Genomic_DNA"/>
</dbReference>
<protein>
    <recommendedName>
        <fullName evidence="1">N-acetyltransferase domain-containing protein</fullName>
    </recommendedName>
</protein>
<dbReference type="Proteomes" id="UP000077013">
    <property type="component" value="Unassembled WGS sequence"/>
</dbReference>
<dbReference type="RefSeq" id="WP_068589411.1">
    <property type="nucleotide sequence ID" value="NZ_LRXL01000026.1"/>
</dbReference>